<dbReference type="OrthoDB" id="9811006at2"/>
<organism evidence="3 4">
    <name type="scientific">BD1-7 clade bacterium</name>
    <dbReference type="NCBI Taxonomy" id="2029982"/>
    <lineage>
        <taxon>Bacteria</taxon>
        <taxon>Pseudomonadati</taxon>
        <taxon>Pseudomonadota</taxon>
        <taxon>Gammaproteobacteria</taxon>
        <taxon>Cellvibrionales</taxon>
        <taxon>Spongiibacteraceae</taxon>
        <taxon>BD1-7 clade</taxon>
    </lineage>
</organism>
<gene>
    <name evidence="3" type="primary">yceI_1</name>
    <name evidence="3" type="ORF">DPBNPPHM_03188</name>
</gene>
<evidence type="ECO:0000256" key="1">
    <source>
        <dbReference type="SAM" id="SignalP"/>
    </source>
</evidence>
<dbReference type="NCBIfam" id="NF002994">
    <property type="entry name" value="PRK03757.1"/>
    <property type="match status" value="1"/>
</dbReference>
<dbReference type="PANTHER" id="PTHR34406">
    <property type="entry name" value="PROTEIN YCEI"/>
    <property type="match status" value="1"/>
</dbReference>
<evidence type="ECO:0000259" key="2">
    <source>
        <dbReference type="SMART" id="SM00867"/>
    </source>
</evidence>
<dbReference type="Gene3D" id="2.40.128.110">
    <property type="entry name" value="Lipid/polyisoprenoid-binding, YceI-like"/>
    <property type="match status" value="1"/>
</dbReference>
<feature type="domain" description="Lipid/polyisoprenoid-binding YceI-like" evidence="2">
    <location>
        <begin position="28"/>
        <end position="193"/>
    </location>
</feature>
<dbReference type="EMBL" id="CACSII010000003">
    <property type="protein sequence ID" value="CAA0094291.1"/>
    <property type="molecule type" value="Genomic_DNA"/>
</dbReference>
<dbReference type="SMART" id="SM00867">
    <property type="entry name" value="YceI"/>
    <property type="match status" value="1"/>
</dbReference>
<sequence>MNAFLKAAVLSAATLSAGLSATSAAAADYTIDTKGAHAFVQFKIKHLGYSWLLGRFNNFEGNFSYDAAKPETSEIEVIIDTTSIDSNHAERDKHLKGKDFLNVAKYPKASFKSTRYIPADGTSGTMEGIFTLHGVTKEIAFPVTKIGEGKDPWGGYRVGFEGKTVLKLSDYGIVYDLGPASADVEIELFVEGIRQ</sequence>
<dbReference type="InterPro" id="IPR007372">
    <property type="entry name" value="Lipid/polyisoprenoid-bd_YceI"/>
</dbReference>
<dbReference type="PANTHER" id="PTHR34406:SF1">
    <property type="entry name" value="PROTEIN YCEI"/>
    <property type="match status" value="1"/>
</dbReference>
<name>A0A5S9NL57_9GAMM</name>
<proteinExistence type="predicted"/>
<accession>A0A5S9NL57</accession>
<evidence type="ECO:0000313" key="4">
    <source>
        <dbReference type="Proteomes" id="UP000434580"/>
    </source>
</evidence>
<feature type="signal peptide" evidence="1">
    <location>
        <begin position="1"/>
        <end position="26"/>
    </location>
</feature>
<dbReference type="SUPFAM" id="SSF101874">
    <property type="entry name" value="YceI-like"/>
    <property type="match status" value="1"/>
</dbReference>
<feature type="chain" id="PRO_5030137936" evidence="1">
    <location>
        <begin position="27"/>
        <end position="195"/>
    </location>
</feature>
<dbReference type="Pfam" id="PF04264">
    <property type="entry name" value="YceI"/>
    <property type="match status" value="1"/>
</dbReference>
<dbReference type="Proteomes" id="UP000434580">
    <property type="component" value="Unassembled WGS sequence"/>
</dbReference>
<evidence type="ECO:0000313" key="3">
    <source>
        <dbReference type="EMBL" id="CAA0094291.1"/>
    </source>
</evidence>
<reference evidence="3 4" key="1">
    <citation type="submission" date="2019-11" db="EMBL/GenBank/DDBJ databases">
        <authorList>
            <person name="Holert J."/>
        </authorList>
    </citation>
    <scope>NUCLEOTIDE SEQUENCE [LARGE SCALE GENOMIC DNA]</scope>
    <source>
        <strain evidence="3">BC5_2</strain>
    </source>
</reference>
<keyword evidence="1" id="KW-0732">Signal</keyword>
<dbReference type="InterPro" id="IPR036761">
    <property type="entry name" value="TTHA0802/YceI-like_sf"/>
</dbReference>
<dbReference type="AlphaFoldDB" id="A0A5S9NL57"/>
<protein>
    <submittedName>
        <fullName evidence="3">Protein YceI</fullName>
    </submittedName>
</protein>